<organism evidence="1 2">
    <name type="scientific">Lutispora saccharofermentans</name>
    <dbReference type="NCBI Taxonomy" id="3024236"/>
    <lineage>
        <taxon>Bacteria</taxon>
        <taxon>Bacillati</taxon>
        <taxon>Bacillota</taxon>
        <taxon>Clostridia</taxon>
        <taxon>Lutisporales</taxon>
        <taxon>Lutisporaceae</taxon>
        <taxon>Lutispora</taxon>
    </lineage>
</organism>
<proteinExistence type="predicted"/>
<dbReference type="EMBL" id="JAJEKE010000018">
    <property type="protein sequence ID" value="MCQ1531096.1"/>
    <property type="molecule type" value="Genomic_DNA"/>
</dbReference>
<sequence>MKKIKVSVVTILLVISIGLLTNCLGSYKNNYVMKATFVKQELFSKSWIASDEIPDPKCSIISVI</sequence>
<protein>
    <recommendedName>
        <fullName evidence="3">Lipoprotein</fullName>
    </recommendedName>
</protein>
<comment type="caution">
    <text evidence="1">The sequence shown here is derived from an EMBL/GenBank/DDBJ whole genome shotgun (WGS) entry which is preliminary data.</text>
</comment>
<keyword evidence="2" id="KW-1185">Reference proteome</keyword>
<dbReference type="Proteomes" id="UP001651880">
    <property type="component" value="Unassembled WGS sequence"/>
</dbReference>
<dbReference type="RefSeq" id="WP_255228616.1">
    <property type="nucleotide sequence ID" value="NZ_JAJEKE010000018.1"/>
</dbReference>
<gene>
    <name evidence="1" type="ORF">LJD61_16340</name>
</gene>
<accession>A0ABT1NLD2</accession>
<evidence type="ECO:0000313" key="2">
    <source>
        <dbReference type="Proteomes" id="UP001651880"/>
    </source>
</evidence>
<evidence type="ECO:0008006" key="3">
    <source>
        <dbReference type="Google" id="ProtNLM"/>
    </source>
</evidence>
<name>A0ABT1NLD2_9FIRM</name>
<reference evidence="1 2" key="1">
    <citation type="submission" date="2021-10" db="EMBL/GenBank/DDBJ databases">
        <title>Lutispora strain m25 sp. nov., a thermophilic, non-spore-forming bacterium isolated from a lab-scale methanogenic bioreactor digesting anaerobic sludge.</title>
        <authorList>
            <person name="El Houari A."/>
            <person name="Mcdonald J."/>
        </authorList>
    </citation>
    <scope>NUCLEOTIDE SEQUENCE [LARGE SCALE GENOMIC DNA]</scope>
    <source>
        <strain evidence="2">m25</strain>
    </source>
</reference>
<evidence type="ECO:0000313" key="1">
    <source>
        <dbReference type="EMBL" id="MCQ1531096.1"/>
    </source>
</evidence>